<dbReference type="EMBL" id="WNDP01000022">
    <property type="protein sequence ID" value="KAF1026508.1"/>
    <property type="molecule type" value="Genomic_DNA"/>
</dbReference>
<keyword evidence="1" id="KW-0732">Signal</keyword>
<feature type="chain" id="PRO_5032895105" evidence="1">
    <location>
        <begin position="23"/>
        <end position="236"/>
    </location>
</feature>
<proteinExistence type="predicted"/>
<name>A0A833UWS1_ACIBZ</name>
<evidence type="ECO:0000313" key="2">
    <source>
        <dbReference type="EMBL" id="KAF1026508.1"/>
    </source>
</evidence>
<sequence>MNNYKILTLFLILSTCPSLNWADTSAKGDYQSFIPKNWKVLNKVEGELNGDQQPDLALIIENTNPKNIVNRDSYDKKPESQRLNLNERKLLILLKDAHTYHQIASNTSLPSESNSEKKCLIDPLIVGNVLNIQNQQLKVTLNFSFRCQSWEVFNNVYTFRFQNQAFKLIGYDLYYFDIPSGNSRSESSDFLTGKLKQSLSTPELDLKHSPQISRSKLKKAPLLKLEQINFALYIHY</sequence>
<organism evidence="2 3">
    <name type="scientific">Acinetobacter bereziniae</name>
    <name type="common">Acinetobacter genomosp. 10</name>
    <dbReference type="NCBI Taxonomy" id="106648"/>
    <lineage>
        <taxon>Bacteria</taxon>
        <taxon>Pseudomonadati</taxon>
        <taxon>Pseudomonadota</taxon>
        <taxon>Gammaproteobacteria</taxon>
        <taxon>Moraxellales</taxon>
        <taxon>Moraxellaceae</taxon>
        <taxon>Acinetobacter</taxon>
    </lineage>
</organism>
<accession>A0A833UWS1</accession>
<evidence type="ECO:0000313" key="3">
    <source>
        <dbReference type="Proteomes" id="UP000490535"/>
    </source>
</evidence>
<reference evidence="3" key="1">
    <citation type="journal article" date="2020" name="MBio">
        <title>Horizontal gene transfer to a defensive symbiont with a reduced genome amongst a multipartite beetle microbiome.</title>
        <authorList>
            <person name="Waterworth S.C."/>
            <person name="Florez L.V."/>
            <person name="Rees E.R."/>
            <person name="Hertweck C."/>
            <person name="Kaltenpoth M."/>
            <person name="Kwan J.C."/>
        </authorList>
    </citation>
    <scope>NUCLEOTIDE SEQUENCE [LARGE SCALE GENOMIC DNA]</scope>
</reference>
<comment type="caution">
    <text evidence="2">The sequence shown here is derived from an EMBL/GenBank/DDBJ whole genome shotgun (WGS) entry which is preliminary data.</text>
</comment>
<protein>
    <submittedName>
        <fullName evidence="2">Uncharacterized protein</fullName>
    </submittedName>
</protein>
<dbReference type="Proteomes" id="UP000490535">
    <property type="component" value="Unassembled WGS sequence"/>
</dbReference>
<gene>
    <name evidence="2" type="ORF">GAK29_01241</name>
</gene>
<feature type="signal peptide" evidence="1">
    <location>
        <begin position="1"/>
        <end position="22"/>
    </location>
</feature>
<evidence type="ECO:0000256" key="1">
    <source>
        <dbReference type="SAM" id="SignalP"/>
    </source>
</evidence>
<dbReference type="AlphaFoldDB" id="A0A833UWS1"/>